<protein>
    <recommendedName>
        <fullName evidence="6">Dipeptidase</fullName>
        <ecNumber evidence="6">3.4.-.-</ecNumber>
    </recommendedName>
</protein>
<comment type="similarity">
    <text evidence="2 6">Belongs to the peptidase C69 family.</text>
</comment>
<keyword evidence="4 6" id="KW-0378">Hydrolase</keyword>
<dbReference type="NCBIfam" id="NF033678">
    <property type="entry name" value="C69_fam_dipept"/>
    <property type="match status" value="1"/>
</dbReference>
<dbReference type="PANTHER" id="PTHR12994:SF17">
    <property type="entry name" value="LD30995P"/>
    <property type="match status" value="1"/>
</dbReference>
<evidence type="ECO:0000313" key="8">
    <source>
        <dbReference type="Proteomes" id="UP000035709"/>
    </source>
</evidence>
<evidence type="ECO:0000256" key="5">
    <source>
        <dbReference type="ARBA" id="ARBA00022997"/>
    </source>
</evidence>
<dbReference type="Proteomes" id="UP000035709">
    <property type="component" value="Chromosome"/>
</dbReference>
<dbReference type="EMBL" id="AP014808">
    <property type="protein sequence ID" value="BAQ57763.1"/>
    <property type="molecule type" value="Genomic_DNA"/>
</dbReference>
<keyword evidence="3 6" id="KW-0645">Protease</keyword>
<name>A0A0D6A4M4_9LACO</name>
<sequence>MKKDNCTAMLVGKDASIDGSTMIARDEDGYAGINEKLFVVNKAKHYDENYVSKYNGFKMHLEGDGCKWTAAPTADSSEGRWDEQGINEYNVAMTATETEATNARCLGHDPLVKNGINEDAMLYITLPFVKTAREGVKRLGQLIEKYGTGETNGIAFSDNKEIWYFETGAGHQWVAARVPDDSYAICPNIMVIQKIDFDDPDNFMFASTIRDFVKKNHLNNSNDGSFNFRNIFGTQDEADAFYNTPRIWYGQKLFNPSIEQDPTSQEMPFTRKPERKIGIEDVQKFLTSHYNGTPYDPMDTYSSGDKKDQKKFRSITLDRNQESSILQIRNNVPARFAAIQWINMGFYAYSPYVPFYTNIEDTPLNYKIAEHTVDPDNSAYWLYKTLQVLVEPRFHQYVYQVNAYRDDCQSYGIGRVEKTDQAAEDMDQEELVKYLTTANDQTAGVITKKTKALMSDLIRQALNSSKYQFERGDNL</sequence>
<evidence type="ECO:0000256" key="3">
    <source>
        <dbReference type="ARBA" id="ARBA00022670"/>
    </source>
</evidence>
<dbReference type="OrthoDB" id="9764088at2"/>
<evidence type="ECO:0000256" key="4">
    <source>
        <dbReference type="ARBA" id="ARBA00022801"/>
    </source>
</evidence>
<organism evidence="7 8">
    <name type="scientific">Lactobacillus acetotolerans</name>
    <dbReference type="NCBI Taxonomy" id="1600"/>
    <lineage>
        <taxon>Bacteria</taxon>
        <taxon>Bacillati</taxon>
        <taxon>Bacillota</taxon>
        <taxon>Bacilli</taxon>
        <taxon>Lactobacillales</taxon>
        <taxon>Lactobacillaceae</taxon>
        <taxon>Lactobacillus</taxon>
    </lineage>
</organism>
<dbReference type="AlphaFoldDB" id="A0A0D6A4M4"/>
<dbReference type="EC" id="3.4.-.-" evidence="6"/>
<gene>
    <name evidence="7" type="ORF">LBAT_1374</name>
</gene>
<dbReference type="Gene3D" id="3.60.60.10">
    <property type="entry name" value="Penicillin V Acylase, Chain A"/>
    <property type="match status" value="1"/>
</dbReference>
<dbReference type="GO" id="GO:0006508">
    <property type="term" value="P:proteolysis"/>
    <property type="evidence" value="ECO:0007669"/>
    <property type="project" value="UniProtKB-KW"/>
</dbReference>
<dbReference type="KEGG" id="lae:LBAT_1374"/>
<evidence type="ECO:0000256" key="1">
    <source>
        <dbReference type="ARBA" id="ARBA00001670"/>
    </source>
</evidence>
<dbReference type="STRING" id="1600.LBAT_1374"/>
<dbReference type="InterPro" id="IPR047804">
    <property type="entry name" value="C69_dipept_A-like"/>
</dbReference>
<dbReference type="GO" id="GO:0070004">
    <property type="term" value="F:cysteine-type exopeptidase activity"/>
    <property type="evidence" value="ECO:0007669"/>
    <property type="project" value="InterPro"/>
</dbReference>
<keyword evidence="5 6" id="KW-0224">Dipeptidase</keyword>
<comment type="catalytic activity">
    <reaction evidence="1">
        <text>an L-aminoacyl-L-amino acid + H2O = 2 an L-alpha-amino acid</text>
        <dbReference type="Rhea" id="RHEA:48940"/>
        <dbReference type="ChEBI" id="CHEBI:15377"/>
        <dbReference type="ChEBI" id="CHEBI:59869"/>
        <dbReference type="ChEBI" id="CHEBI:77460"/>
        <dbReference type="EC" id="3.4.13.19"/>
    </reaction>
</comment>
<accession>A0A0D6A4M4</accession>
<evidence type="ECO:0000256" key="2">
    <source>
        <dbReference type="ARBA" id="ARBA00007225"/>
    </source>
</evidence>
<evidence type="ECO:0000313" key="7">
    <source>
        <dbReference type="EMBL" id="BAQ57763.1"/>
    </source>
</evidence>
<dbReference type="GO" id="GO:0016805">
    <property type="term" value="F:dipeptidase activity"/>
    <property type="evidence" value="ECO:0007669"/>
    <property type="project" value="UniProtKB-KW"/>
</dbReference>
<proteinExistence type="inferred from homology"/>
<dbReference type="PATRIC" id="fig|1600.4.peg.1402"/>
<dbReference type="InterPro" id="IPR005322">
    <property type="entry name" value="Peptidase_C69"/>
</dbReference>
<reference evidence="7 8" key="1">
    <citation type="submission" date="2015-03" db="EMBL/GenBank/DDBJ databases">
        <title>Complete genome sequence of Lactobacillus acetotolerans NBRC 13120.</title>
        <authorList>
            <person name="Toh H."/>
            <person name="Morita H."/>
            <person name="Fujita N."/>
        </authorList>
    </citation>
    <scope>NUCLEOTIDE SEQUENCE [LARGE SCALE GENOMIC DNA]</scope>
    <source>
        <strain evidence="7 8">NBRC 13120</strain>
    </source>
</reference>
<dbReference type="Pfam" id="PF03577">
    <property type="entry name" value="Peptidase_C69"/>
    <property type="match status" value="1"/>
</dbReference>
<dbReference type="RefSeq" id="WP_060459736.1">
    <property type="nucleotide sequence ID" value="NZ_AP014808.1"/>
</dbReference>
<keyword evidence="8" id="KW-1185">Reference proteome</keyword>
<dbReference type="PANTHER" id="PTHR12994">
    <property type="entry name" value="SECERNIN"/>
    <property type="match status" value="1"/>
</dbReference>
<evidence type="ECO:0000256" key="6">
    <source>
        <dbReference type="RuleBase" id="RU364089"/>
    </source>
</evidence>